<dbReference type="AlphaFoldDB" id="A0A060YJQ6"/>
<dbReference type="Pfam" id="PF20805">
    <property type="entry name" value="Integrin_A_Ig_2"/>
    <property type="match status" value="1"/>
</dbReference>
<evidence type="ECO:0000259" key="6">
    <source>
        <dbReference type="Pfam" id="PF20806"/>
    </source>
</evidence>
<evidence type="ECO:0000256" key="1">
    <source>
        <dbReference type="ARBA" id="ARBA00004479"/>
    </source>
</evidence>
<dbReference type="Gene3D" id="2.60.40.1530">
    <property type="entry name" value="ntegrin, alpha v. Chain A, domain 4"/>
    <property type="match status" value="1"/>
</dbReference>
<dbReference type="InterPro" id="IPR048286">
    <property type="entry name" value="Integrin_alpha_Ig-like_3"/>
</dbReference>
<dbReference type="GO" id="GO:0007160">
    <property type="term" value="P:cell-matrix adhesion"/>
    <property type="evidence" value="ECO:0007669"/>
    <property type="project" value="TreeGrafter"/>
</dbReference>
<dbReference type="GO" id="GO:0008305">
    <property type="term" value="C:integrin complex"/>
    <property type="evidence" value="ECO:0007669"/>
    <property type="project" value="TreeGrafter"/>
</dbReference>
<dbReference type="Pfam" id="PF20806">
    <property type="entry name" value="Integrin_A_Ig_3"/>
    <property type="match status" value="1"/>
</dbReference>
<dbReference type="Gene3D" id="2.60.40.1510">
    <property type="entry name" value="ntegrin, alpha v. Chain A, domain 3"/>
    <property type="match status" value="1"/>
</dbReference>
<dbReference type="SUPFAM" id="SSF69179">
    <property type="entry name" value="Integrin domains"/>
    <property type="match status" value="2"/>
</dbReference>
<keyword evidence="3" id="KW-0472">Membrane</keyword>
<dbReference type="GO" id="GO:0007229">
    <property type="term" value="P:integrin-mediated signaling pathway"/>
    <property type="evidence" value="ECO:0007669"/>
    <property type="project" value="UniProtKB-KW"/>
</dbReference>
<dbReference type="InterPro" id="IPR032695">
    <property type="entry name" value="Integrin_dom_sf"/>
</dbReference>
<evidence type="ECO:0000259" key="5">
    <source>
        <dbReference type="Pfam" id="PF20805"/>
    </source>
</evidence>
<reference evidence="7" key="1">
    <citation type="journal article" date="2014" name="Nat. Commun.">
        <title>The rainbow trout genome provides novel insights into evolution after whole-genome duplication in vertebrates.</title>
        <authorList>
            <person name="Berthelot C."/>
            <person name="Brunet F."/>
            <person name="Chalopin D."/>
            <person name="Juanchich A."/>
            <person name="Bernard M."/>
            <person name="Noel B."/>
            <person name="Bento P."/>
            <person name="Da Silva C."/>
            <person name="Labadie K."/>
            <person name="Alberti A."/>
            <person name="Aury J.M."/>
            <person name="Louis A."/>
            <person name="Dehais P."/>
            <person name="Bardou P."/>
            <person name="Montfort J."/>
            <person name="Klopp C."/>
            <person name="Cabau C."/>
            <person name="Gaspin C."/>
            <person name="Thorgaard G.H."/>
            <person name="Boussaha M."/>
            <person name="Quillet E."/>
            <person name="Guyomard R."/>
            <person name="Galiana D."/>
            <person name="Bobe J."/>
            <person name="Volff J.N."/>
            <person name="Genet C."/>
            <person name="Wincker P."/>
            <person name="Jaillon O."/>
            <person name="Roest Crollius H."/>
            <person name="Guiguen Y."/>
        </authorList>
    </citation>
    <scope>NUCLEOTIDE SEQUENCE [LARGE SCALE GENOMIC DNA]</scope>
</reference>
<accession>A0A060YJQ6</accession>
<comment type="subcellular location">
    <subcellularLocation>
        <location evidence="1">Membrane</location>
        <topology evidence="1">Single-pass type I membrane protein</topology>
    </subcellularLocation>
</comment>
<dbReference type="EMBL" id="FR912547">
    <property type="protein sequence ID" value="CDQ91971.1"/>
    <property type="molecule type" value="Genomic_DNA"/>
</dbReference>
<gene>
    <name evidence="7" type="ORF">GSONMT00059755001</name>
</gene>
<keyword evidence="2" id="KW-0401">Integrin</keyword>
<evidence type="ECO:0000313" key="7">
    <source>
        <dbReference type="EMBL" id="CDQ91971.1"/>
    </source>
</evidence>
<dbReference type="GO" id="GO:0033627">
    <property type="term" value="P:cell adhesion mediated by integrin"/>
    <property type="evidence" value="ECO:0007669"/>
    <property type="project" value="TreeGrafter"/>
</dbReference>
<dbReference type="GO" id="GO:0098609">
    <property type="term" value="P:cell-cell adhesion"/>
    <property type="evidence" value="ECO:0007669"/>
    <property type="project" value="TreeGrafter"/>
</dbReference>
<evidence type="ECO:0000256" key="2">
    <source>
        <dbReference type="ARBA" id="ARBA00023037"/>
    </source>
</evidence>
<dbReference type="Proteomes" id="UP000193380">
    <property type="component" value="Unassembled WGS sequence"/>
</dbReference>
<evidence type="ECO:0000313" key="8">
    <source>
        <dbReference type="Proteomes" id="UP000193380"/>
    </source>
</evidence>
<keyword evidence="4" id="KW-0325">Glycoprotein</keyword>
<dbReference type="STRING" id="8022.A0A060YJQ6"/>
<dbReference type="GO" id="GO:0005178">
    <property type="term" value="F:integrin binding"/>
    <property type="evidence" value="ECO:0007669"/>
    <property type="project" value="TreeGrafter"/>
</dbReference>
<name>A0A060YJQ6_ONCMY</name>
<feature type="domain" description="Integrin alpha third immunoglobulin-like" evidence="6">
    <location>
        <begin position="120"/>
        <end position="270"/>
    </location>
</feature>
<dbReference type="PaxDb" id="8022-A0A060YJQ6"/>
<protein>
    <submittedName>
        <fullName evidence="7">Uncharacterized protein</fullName>
    </submittedName>
</protein>
<dbReference type="GO" id="GO:0009897">
    <property type="term" value="C:external side of plasma membrane"/>
    <property type="evidence" value="ECO:0007669"/>
    <property type="project" value="TreeGrafter"/>
</dbReference>
<dbReference type="PANTHER" id="PTHR23220">
    <property type="entry name" value="INTEGRIN ALPHA"/>
    <property type="match status" value="1"/>
</dbReference>
<dbReference type="PANTHER" id="PTHR23220:SF78">
    <property type="entry name" value="INTEGRIN ALPHA-4"/>
    <property type="match status" value="1"/>
</dbReference>
<evidence type="ECO:0000256" key="3">
    <source>
        <dbReference type="ARBA" id="ARBA00023136"/>
    </source>
</evidence>
<proteinExistence type="predicted"/>
<feature type="domain" description="Integrin alpha second immunoglobulin-like" evidence="5">
    <location>
        <begin position="1"/>
        <end position="112"/>
    </location>
</feature>
<dbReference type="InterPro" id="IPR048285">
    <property type="entry name" value="Integrin_alpha_Ig-like_2"/>
</dbReference>
<reference evidence="7" key="2">
    <citation type="submission" date="2014-03" db="EMBL/GenBank/DDBJ databases">
        <authorList>
            <person name="Genoscope - CEA"/>
        </authorList>
    </citation>
    <scope>NUCLEOTIDE SEQUENCE</scope>
</reference>
<evidence type="ECO:0000256" key="4">
    <source>
        <dbReference type="ARBA" id="ARBA00023180"/>
    </source>
</evidence>
<organism evidence="7 8">
    <name type="scientific">Oncorhynchus mykiss</name>
    <name type="common">Rainbow trout</name>
    <name type="synonym">Salmo gairdneri</name>
    <dbReference type="NCBI Taxonomy" id="8022"/>
    <lineage>
        <taxon>Eukaryota</taxon>
        <taxon>Metazoa</taxon>
        <taxon>Chordata</taxon>
        <taxon>Craniata</taxon>
        <taxon>Vertebrata</taxon>
        <taxon>Euteleostomi</taxon>
        <taxon>Actinopterygii</taxon>
        <taxon>Neopterygii</taxon>
        <taxon>Teleostei</taxon>
        <taxon>Protacanthopterygii</taxon>
        <taxon>Salmoniformes</taxon>
        <taxon>Salmonidae</taxon>
        <taxon>Salmoninae</taxon>
        <taxon>Oncorhynchus</taxon>
    </lineage>
</organism>
<sequence>MLNTTLVNAGDDAFLPRLQLRFPSNLHYIKVLDAVKEKYVSCDISEENKTIVGMDCSVGNLYFSSGAKVNISFLLDVNQSSSAGDISISINTFGDNSENEDLLHDNSATLMLPLRYGVDVSVHGFVTPTSFVFGDQEPTPIDCYTETFNYTYKVVNIGPSKSLNTEVEIDIPKILSPYPYRLLHIADFQTSLGECSIKNGSITVEDDCEVPRSSLIKELVFFFSKTSKRKMFCAHGDDLCLTLVCRLGDMDIGKEATIQMEVKLNPTVLQLTPGRHGVMLIESTGIITSPREDPHTILLQQTPIAQVRNDRPIQ</sequence>